<evidence type="ECO:0000259" key="11">
    <source>
        <dbReference type="PROSITE" id="PS51794"/>
    </source>
</evidence>
<dbReference type="InterPro" id="IPR045585">
    <property type="entry name" value="CdaA_N"/>
</dbReference>
<dbReference type="NCBIfam" id="TIGR00159">
    <property type="entry name" value="diadenylate cyclase CdaA"/>
    <property type="match status" value="1"/>
</dbReference>
<dbReference type="SUPFAM" id="SSF143597">
    <property type="entry name" value="YojJ-like"/>
    <property type="match status" value="1"/>
</dbReference>
<dbReference type="STRING" id="869212.Turpa_3239"/>
<dbReference type="RefSeq" id="WP_014804378.1">
    <property type="nucleotide sequence ID" value="NC_018020.1"/>
</dbReference>
<organism evidence="12 13">
    <name type="scientific">Turneriella parva (strain ATCC BAA-1111 / DSM 21527 / NCTC 11395 / H)</name>
    <name type="common">Leptospira parva</name>
    <dbReference type="NCBI Taxonomy" id="869212"/>
    <lineage>
        <taxon>Bacteria</taxon>
        <taxon>Pseudomonadati</taxon>
        <taxon>Spirochaetota</taxon>
        <taxon>Spirochaetia</taxon>
        <taxon>Leptospirales</taxon>
        <taxon>Leptospiraceae</taxon>
        <taxon>Turneriella</taxon>
    </lineage>
</organism>
<name>I4B9C1_TURPD</name>
<comment type="similarity">
    <text evidence="10">Belongs to the adenylate cyclase family. DacA/CdaA subfamily.</text>
</comment>
<dbReference type="Pfam" id="PF02457">
    <property type="entry name" value="DAC"/>
    <property type="match status" value="1"/>
</dbReference>
<evidence type="ECO:0000256" key="10">
    <source>
        <dbReference type="HAMAP-Rule" id="MF_01499"/>
    </source>
</evidence>
<comment type="subunit">
    <text evidence="10">Probably a homodimer.</text>
</comment>
<evidence type="ECO:0000313" key="13">
    <source>
        <dbReference type="Proteomes" id="UP000006048"/>
    </source>
</evidence>
<feature type="transmembrane region" description="Helical" evidence="10">
    <location>
        <begin position="29"/>
        <end position="48"/>
    </location>
</feature>
<dbReference type="EC" id="2.7.7.85" evidence="10"/>
<keyword evidence="3 10" id="KW-0808">Transferase</keyword>
<comment type="caution">
    <text evidence="10">Lacks conserved residue(s) required for the propagation of feature annotation.</text>
</comment>
<protein>
    <recommendedName>
        <fullName evidence="10">Diadenylate cyclase</fullName>
        <shortName evidence="10">DAC</shortName>
        <ecNumber evidence="10">2.7.7.85</ecNumber>
    </recommendedName>
    <alternativeName>
        <fullName evidence="10">Cyclic-di-AMP synthase</fullName>
        <shortName evidence="10">c-di-AMP synthase</shortName>
    </alternativeName>
</protein>
<evidence type="ECO:0000256" key="9">
    <source>
        <dbReference type="ARBA" id="ARBA00023136"/>
    </source>
</evidence>
<keyword evidence="9 10" id="KW-0472">Membrane</keyword>
<dbReference type="EMBL" id="CP002959">
    <property type="protein sequence ID" value="AFM13878.1"/>
    <property type="molecule type" value="Genomic_DNA"/>
</dbReference>
<dbReference type="PANTHER" id="PTHR34185:SF1">
    <property type="entry name" value="DIADENYLATE CYCLASE"/>
    <property type="match status" value="1"/>
</dbReference>
<dbReference type="InterPro" id="IPR050338">
    <property type="entry name" value="DisA"/>
</dbReference>
<keyword evidence="2 10" id="KW-1003">Cell membrane</keyword>
<dbReference type="GO" id="GO:0006171">
    <property type="term" value="P:cAMP biosynthetic process"/>
    <property type="evidence" value="ECO:0007669"/>
    <property type="project" value="InterPro"/>
</dbReference>
<keyword evidence="7 10" id="KW-0067">ATP-binding</keyword>
<gene>
    <name evidence="10" type="primary">dacA</name>
    <name evidence="12" type="ordered locus">Turpa_3239</name>
</gene>
<dbReference type="Proteomes" id="UP000006048">
    <property type="component" value="Chromosome"/>
</dbReference>
<dbReference type="HAMAP" id="MF_01499">
    <property type="entry name" value="DacA"/>
    <property type="match status" value="1"/>
</dbReference>
<feature type="transmembrane region" description="Helical" evidence="10">
    <location>
        <begin position="54"/>
        <end position="74"/>
    </location>
</feature>
<keyword evidence="6 10" id="KW-0547">Nucleotide-binding</keyword>
<accession>I4B9C1</accession>
<evidence type="ECO:0000256" key="7">
    <source>
        <dbReference type="ARBA" id="ARBA00022840"/>
    </source>
</evidence>
<dbReference type="Gene3D" id="3.40.1700.10">
    <property type="entry name" value="DNA integrity scanning protein, DisA, N-terminal domain"/>
    <property type="match status" value="1"/>
</dbReference>
<evidence type="ECO:0000256" key="2">
    <source>
        <dbReference type="ARBA" id="ARBA00022475"/>
    </source>
</evidence>
<dbReference type="Pfam" id="PF19293">
    <property type="entry name" value="CdaA_N"/>
    <property type="match status" value="1"/>
</dbReference>
<dbReference type="OrthoDB" id="9807385at2"/>
<dbReference type="PIRSF" id="PIRSF004793">
    <property type="entry name" value="UCP004793"/>
    <property type="match status" value="1"/>
</dbReference>
<evidence type="ECO:0000256" key="5">
    <source>
        <dbReference type="ARBA" id="ARBA00022695"/>
    </source>
</evidence>
<dbReference type="HOGENOM" id="CLU_038561_0_1_12"/>
<comment type="catalytic activity">
    <reaction evidence="1 10">
        <text>2 ATP = 3',3'-c-di-AMP + 2 diphosphate</text>
        <dbReference type="Rhea" id="RHEA:35655"/>
        <dbReference type="ChEBI" id="CHEBI:30616"/>
        <dbReference type="ChEBI" id="CHEBI:33019"/>
        <dbReference type="ChEBI" id="CHEBI:71500"/>
        <dbReference type="EC" id="2.7.7.85"/>
    </reaction>
</comment>
<keyword evidence="10" id="KW-0997">Cell inner membrane</keyword>
<keyword evidence="4 10" id="KW-0812">Transmembrane</keyword>
<dbReference type="InterPro" id="IPR036888">
    <property type="entry name" value="DNA_integrity_DisA_N_sf"/>
</dbReference>
<keyword evidence="8 10" id="KW-1133">Transmembrane helix</keyword>
<evidence type="ECO:0000256" key="8">
    <source>
        <dbReference type="ARBA" id="ARBA00022989"/>
    </source>
</evidence>
<evidence type="ECO:0000256" key="3">
    <source>
        <dbReference type="ARBA" id="ARBA00022679"/>
    </source>
</evidence>
<evidence type="ECO:0000256" key="1">
    <source>
        <dbReference type="ARBA" id="ARBA00000877"/>
    </source>
</evidence>
<reference evidence="12 13" key="1">
    <citation type="submission" date="2012-06" db="EMBL/GenBank/DDBJ databases">
        <title>The complete chromosome of genome of Turneriella parva DSM 21527.</title>
        <authorList>
            <consortium name="US DOE Joint Genome Institute (JGI-PGF)"/>
            <person name="Lucas S."/>
            <person name="Han J."/>
            <person name="Lapidus A."/>
            <person name="Bruce D."/>
            <person name="Goodwin L."/>
            <person name="Pitluck S."/>
            <person name="Peters L."/>
            <person name="Kyrpides N."/>
            <person name="Mavromatis K."/>
            <person name="Ivanova N."/>
            <person name="Mikhailova N."/>
            <person name="Chertkov O."/>
            <person name="Detter J.C."/>
            <person name="Tapia R."/>
            <person name="Han C."/>
            <person name="Land M."/>
            <person name="Hauser L."/>
            <person name="Markowitz V."/>
            <person name="Cheng J.-F."/>
            <person name="Hugenholtz P."/>
            <person name="Woyke T."/>
            <person name="Wu D."/>
            <person name="Gronow S."/>
            <person name="Wellnitz S."/>
            <person name="Brambilla E."/>
            <person name="Klenk H.-P."/>
            <person name="Eisen J.A."/>
        </authorList>
    </citation>
    <scope>NUCLEOTIDE SEQUENCE [LARGE SCALE GENOMIC DNA]</scope>
    <source>
        <strain evidence="13">ATCC BAA-1111 / DSM 21527 / NCTC 11395 / H</strain>
    </source>
</reference>
<dbReference type="GO" id="GO:0004016">
    <property type="term" value="F:adenylate cyclase activity"/>
    <property type="evidence" value="ECO:0007669"/>
    <property type="project" value="UniProtKB-UniRule"/>
</dbReference>
<dbReference type="PANTHER" id="PTHR34185">
    <property type="entry name" value="DIADENYLATE CYCLASE"/>
    <property type="match status" value="1"/>
</dbReference>
<dbReference type="InterPro" id="IPR003390">
    <property type="entry name" value="DNA_integrity_scan_DisA_N"/>
</dbReference>
<dbReference type="PROSITE" id="PS51794">
    <property type="entry name" value="DAC"/>
    <property type="match status" value="1"/>
</dbReference>
<dbReference type="GO" id="GO:0005524">
    <property type="term" value="F:ATP binding"/>
    <property type="evidence" value="ECO:0007669"/>
    <property type="project" value="UniProtKB-UniRule"/>
</dbReference>
<sequence length="253" mass="28084">MNFSPRDIVDIVLVTLVVYYGYRLVRQSRAVPILGGVALFLALTFLSHRGQLETLSWLFDSISAYFVIAILVVLQPELRRLFYQIGQARWYRTLIQVQQVPVDEIIAACKQMGETRCGALIAIVHKVGLRQYSESGVQIAGRVSRELLAAIFHGKNPLHDGAVILEGQTLISAACYLPMTASAEIKRSYGARHRAALGLSEDSDALVIVISETNGKIALAFLGEMKENVDLAELRRLLNAFNLNTLAEEWKAK</sequence>
<proteinExistence type="inferred from homology"/>
<evidence type="ECO:0000256" key="6">
    <source>
        <dbReference type="ARBA" id="ARBA00022741"/>
    </source>
</evidence>
<evidence type="ECO:0000313" key="12">
    <source>
        <dbReference type="EMBL" id="AFM13878.1"/>
    </source>
</evidence>
<dbReference type="PATRIC" id="fig|869212.3.peg.3270"/>
<feature type="domain" description="DAC" evidence="11">
    <location>
        <begin position="75"/>
        <end position="231"/>
    </location>
</feature>
<dbReference type="KEGG" id="tpx:Turpa_3239"/>
<keyword evidence="5 10" id="KW-0548">Nucleotidyltransferase</keyword>
<dbReference type="InterPro" id="IPR034701">
    <property type="entry name" value="CdaA"/>
</dbReference>
<comment type="function">
    <text evidence="10">Catalyzes the condensation of 2 ATP molecules into cyclic di-AMP (c-di-AMP), a second messenger used to regulate differing processes in different bacteria.</text>
</comment>
<dbReference type="InterPro" id="IPR014046">
    <property type="entry name" value="C-di-AMP_synthase"/>
</dbReference>
<keyword evidence="13" id="KW-1185">Reference proteome</keyword>
<dbReference type="GO" id="GO:0106408">
    <property type="term" value="F:diadenylate cyclase activity"/>
    <property type="evidence" value="ECO:0007669"/>
    <property type="project" value="UniProtKB-EC"/>
</dbReference>
<evidence type="ECO:0000256" key="4">
    <source>
        <dbReference type="ARBA" id="ARBA00022692"/>
    </source>
</evidence>
<dbReference type="AlphaFoldDB" id="I4B9C1"/>